<dbReference type="Proteomes" id="UP001611263">
    <property type="component" value="Unassembled WGS sequence"/>
</dbReference>
<proteinExistence type="predicted"/>
<gene>
    <name evidence="1" type="ORF">ACH4WX_32165</name>
</gene>
<organism evidence="1 2">
    <name type="scientific">Nocardia carnea</name>
    <dbReference type="NCBI Taxonomy" id="37328"/>
    <lineage>
        <taxon>Bacteria</taxon>
        <taxon>Bacillati</taxon>
        <taxon>Actinomycetota</taxon>
        <taxon>Actinomycetes</taxon>
        <taxon>Mycobacteriales</taxon>
        <taxon>Nocardiaceae</taxon>
        <taxon>Nocardia</taxon>
    </lineage>
</organism>
<evidence type="ECO:0000313" key="1">
    <source>
        <dbReference type="EMBL" id="MFI1465389.1"/>
    </source>
</evidence>
<dbReference type="GeneID" id="93507405"/>
<accession>A0ABW7TWH9</accession>
<dbReference type="EMBL" id="JBIRUQ010000017">
    <property type="protein sequence ID" value="MFI1465389.1"/>
    <property type="molecule type" value="Genomic_DNA"/>
</dbReference>
<comment type="caution">
    <text evidence="1">The sequence shown here is derived from an EMBL/GenBank/DDBJ whole genome shotgun (WGS) entry which is preliminary data.</text>
</comment>
<evidence type="ECO:0000313" key="2">
    <source>
        <dbReference type="Proteomes" id="UP001611263"/>
    </source>
</evidence>
<sequence length="76" mass="7712">MAAAAAPVAASGDEGESFVDIGQCLSCGCGQLEGDLMPGPISRVGRDGCMVDFGIEFGQLLYPEAALSIEFGAQRG</sequence>
<name>A0ABW7TWH9_9NOCA</name>
<reference evidence="1 2" key="1">
    <citation type="submission" date="2024-10" db="EMBL/GenBank/DDBJ databases">
        <title>The Natural Products Discovery Center: Release of the First 8490 Sequenced Strains for Exploring Actinobacteria Biosynthetic Diversity.</title>
        <authorList>
            <person name="Kalkreuter E."/>
            <person name="Kautsar S.A."/>
            <person name="Yang D."/>
            <person name="Bader C.D."/>
            <person name="Teijaro C.N."/>
            <person name="Fluegel L."/>
            <person name="Davis C.M."/>
            <person name="Simpson J.R."/>
            <person name="Lauterbach L."/>
            <person name="Steele A.D."/>
            <person name="Gui C."/>
            <person name="Meng S."/>
            <person name="Li G."/>
            <person name="Viehrig K."/>
            <person name="Ye F."/>
            <person name="Su P."/>
            <person name="Kiefer A.F."/>
            <person name="Nichols A."/>
            <person name="Cepeda A.J."/>
            <person name="Yan W."/>
            <person name="Fan B."/>
            <person name="Jiang Y."/>
            <person name="Adhikari A."/>
            <person name="Zheng C.-J."/>
            <person name="Schuster L."/>
            <person name="Cowan T.M."/>
            <person name="Smanski M.J."/>
            <person name="Chevrette M.G."/>
            <person name="De Carvalho L.P.S."/>
            <person name="Shen B."/>
        </authorList>
    </citation>
    <scope>NUCLEOTIDE SEQUENCE [LARGE SCALE GENOMIC DNA]</scope>
    <source>
        <strain evidence="1 2">NPDC020568</strain>
    </source>
</reference>
<dbReference type="RefSeq" id="WP_033246311.1">
    <property type="nucleotide sequence ID" value="NZ_JARWRO010000082.1"/>
</dbReference>
<protein>
    <submittedName>
        <fullName evidence="1">Uncharacterized protein</fullName>
    </submittedName>
</protein>
<keyword evidence="2" id="KW-1185">Reference proteome</keyword>